<sequence>MCALFSYFLLNFFVFRSIMMLLWPCSKLACMNLVEHSSISVHFSSTLEMLGYQNAILLLGLST</sequence>
<keyword evidence="1" id="KW-0472">Membrane</keyword>
<proteinExistence type="predicted"/>
<evidence type="ECO:0000313" key="2">
    <source>
        <dbReference type="EMBL" id="MBX65422.1"/>
    </source>
</evidence>
<evidence type="ECO:0000256" key="1">
    <source>
        <dbReference type="SAM" id="Phobius"/>
    </source>
</evidence>
<organism evidence="2">
    <name type="scientific">Rhizophora mucronata</name>
    <name type="common">Asiatic mangrove</name>
    <dbReference type="NCBI Taxonomy" id="61149"/>
    <lineage>
        <taxon>Eukaryota</taxon>
        <taxon>Viridiplantae</taxon>
        <taxon>Streptophyta</taxon>
        <taxon>Embryophyta</taxon>
        <taxon>Tracheophyta</taxon>
        <taxon>Spermatophyta</taxon>
        <taxon>Magnoliopsida</taxon>
        <taxon>eudicotyledons</taxon>
        <taxon>Gunneridae</taxon>
        <taxon>Pentapetalae</taxon>
        <taxon>rosids</taxon>
        <taxon>fabids</taxon>
        <taxon>Malpighiales</taxon>
        <taxon>Rhizophoraceae</taxon>
        <taxon>Rhizophora</taxon>
    </lineage>
</organism>
<dbReference type="EMBL" id="GGEC01084938">
    <property type="protein sequence ID" value="MBX65422.1"/>
    <property type="molecule type" value="Transcribed_RNA"/>
</dbReference>
<keyword evidence="1" id="KW-0812">Transmembrane</keyword>
<name>A0A2P2QEI9_RHIMU</name>
<feature type="transmembrane region" description="Helical" evidence="1">
    <location>
        <begin position="6"/>
        <end position="23"/>
    </location>
</feature>
<protein>
    <submittedName>
        <fullName evidence="2">Uncharacterized protein</fullName>
    </submittedName>
</protein>
<reference evidence="2" key="1">
    <citation type="submission" date="2018-02" db="EMBL/GenBank/DDBJ databases">
        <title>Rhizophora mucronata_Transcriptome.</title>
        <authorList>
            <person name="Meera S.P."/>
            <person name="Sreeshan A."/>
            <person name="Augustine A."/>
        </authorList>
    </citation>
    <scope>NUCLEOTIDE SEQUENCE</scope>
    <source>
        <tissue evidence="2">Leaf</tissue>
    </source>
</reference>
<keyword evidence="1" id="KW-1133">Transmembrane helix</keyword>
<accession>A0A2P2QEI9</accession>
<dbReference type="AlphaFoldDB" id="A0A2P2QEI9"/>